<dbReference type="InterPro" id="IPR001005">
    <property type="entry name" value="SANT/Myb"/>
</dbReference>
<evidence type="ECO:0000256" key="2">
    <source>
        <dbReference type="ARBA" id="ARBA00022491"/>
    </source>
</evidence>
<evidence type="ECO:0000313" key="10">
    <source>
        <dbReference type="EMBL" id="SSX08547.1"/>
    </source>
</evidence>
<dbReference type="AlphaFoldDB" id="A0A336MHZ1"/>
<dbReference type="GO" id="GO:0000122">
    <property type="term" value="P:negative regulation of transcription by RNA polymerase II"/>
    <property type="evidence" value="ECO:0007669"/>
    <property type="project" value="TreeGrafter"/>
</dbReference>
<dbReference type="PROSITE" id="PS51156">
    <property type="entry name" value="ELM2"/>
    <property type="match status" value="1"/>
</dbReference>
<dbReference type="InterPro" id="IPR000949">
    <property type="entry name" value="ELM2_dom"/>
</dbReference>
<dbReference type="FunFam" id="1.10.10.60:FF:000025">
    <property type="entry name" value="Mesoderm induction early response 1, transcriptional regulator"/>
    <property type="match status" value="1"/>
</dbReference>
<dbReference type="InterPro" id="IPR009318">
    <property type="entry name" value="Gustatory_rcpt"/>
</dbReference>
<dbReference type="SMART" id="SM01189">
    <property type="entry name" value="ELM2"/>
    <property type="match status" value="1"/>
</dbReference>
<accession>A0A336MHZ1</accession>
<dbReference type="SUPFAM" id="SSF46689">
    <property type="entry name" value="Homeodomain-like"/>
    <property type="match status" value="1"/>
</dbReference>
<comment type="subcellular location">
    <subcellularLocation>
        <location evidence="1">Nucleus</location>
    </subcellularLocation>
</comment>
<proteinExistence type="predicted"/>
<evidence type="ECO:0000256" key="5">
    <source>
        <dbReference type="ARBA" id="ARBA00023242"/>
    </source>
</evidence>
<dbReference type="PROSITE" id="PS51293">
    <property type="entry name" value="SANT"/>
    <property type="match status" value="1"/>
</dbReference>
<dbReference type="Pfam" id="PF06151">
    <property type="entry name" value="Trehalose_recp"/>
    <property type="match status" value="1"/>
</dbReference>
<dbReference type="Pfam" id="PF01448">
    <property type="entry name" value="ELM2"/>
    <property type="match status" value="1"/>
</dbReference>
<feature type="region of interest" description="Disordered" evidence="6">
    <location>
        <begin position="1"/>
        <end position="126"/>
    </location>
</feature>
<keyword evidence="7" id="KW-1133">Transmembrane helix</keyword>
<feature type="compositionally biased region" description="Basic and acidic residues" evidence="6">
    <location>
        <begin position="71"/>
        <end position="107"/>
    </location>
</feature>
<evidence type="ECO:0000259" key="8">
    <source>
        <dbReference type="PROSITE" id="PS51156"/>
    </source>
</evidence>
<keyword evidence="3" id="KW-0805">Transcription regulation</keyword>
<keyword evidence="2" id="KW-0678">Repressor</keyword>
<feature type="transmembrane region" description="Helical" evidence="7">
    <location>
        <begin position="576"/>
        <end position="597"/>
    </location>
</feature>
<dbReference type="CDD" id="cd11661">
    <property type="entry name" value="SANT_MTA3_like"/>
    <property type="match status" value="1"/>
</dbReference>
<feature type="transmembrane region" description="Helical" evidence="7">
    <location>
        <begin position="446"/>
        <end position="466"/>
    </location>
</feature>
<dbReference type="InterPro" id="IPR009057">
    <property type="entry name" value="Homeodomain-like_sf"/>
</dbReference>
<evidence type="ECO:0000256" key="4">
    <source>
        <dbReference type="ARBA" id="ARBA00023163"/>
    </source>
</evidence>
<evidence type="ECO:0000256" key="1">
    <source>
        <dbReference type="ARBA" id="ARBA00004123"/>
    </source>
</evidence>
<keyword evidence="4" id="KW-0804">Transcription</keyword>
<dbReference type="VEuPathDB" id="VectorBase:CSON000060"/>
<feature type="compositionally biased region" description="Acidic residues" evidence="6">
    <location>
        <begin position="108"/>
        <end position="123"/>
    </location>
</feature>
<dbReference type="GO" id="GO:0016020">
    <property type="term" value="C:membrane"/>
    <property type="evidence" value="ECO:0007669"/>
    <property type="project" value="InterPro"/>
</dbReference>
<dbReference type="EMBL" id="UFQT01001009">
    <property type="protein sequence ID" value="SSX28463.1"/>
    <property type="molecule type" value="Genomic_DNA"/>
</dbReference>
<dbReference type="GO" id="GO:0042826">
    <property type="term" value="F:histone deacetylase binding"/>
    <property type="evidence" value="ECO:0007669"/>
    <property type="project" value="TreeGrafter"/>
</dbReference>
<feature type="domain" description="ELM2" evidence="8">
    <location>
        <begin position="169"/>
        <end position="275"/>
    </location>
</feature>
<evidence type="ECO:0000259" key="9">
    <source>
        <dbReference type="PROSITE" id="PS51293"/>
    </source>
</evidence>
<evidence type="ECO:0000313" key="11">
    <source>
        <dbReference type="EMBL" id="SSX28463.1"/>
    </source>
</evidence>
<gene>
    <name evidence="11" type="primary">CSON000060</name>
</gene>
<dbReference type="SMART" id="SM00717">
    <property type="entry name" value="SANT"/>
    <property type="match status" value="1"/>
</dbReference>
<dbReference type="Gene3D" id="4.10.1240.50">
    <property type="match status" value="1"/>
</dbReference>
<dbReference type="GO" id="GO:0005654">
    <property type="term" value="C:nucleoplasm"/>
    <property type="evidence" value="ECO:0007669"/>
    <property type="project" value="TreeGrafter"/>
</dbReference>
<keyword evidence="7" id="KW-0812">Transmembrane</keyword>
<feature type="compositionally biased region" description="Basic and acidic residues" evidence="6">
    <location>
        <begin position="18"/>
        <end position="53"/>
    </location>
</feature>
<name>A0A336MHZ1_CULSO</name>
<feature type="compositionally biased region" description="Basic and acidic residues" evidence="6">
    <location>
        <begin position="1"/>
        <end position="10"/>
    </location>
</feature>
<dbReference type="PANTHER" id="PTHR10865">
    <property type="entry name" value="METASTASIS-ASSOCIATED PROTEIN AND MESODERM INDUCTION EARLY RESPONSE PROTEIN"/>
    <property type="match status" value="1"/>
</dbReference>
<feature type="domain" description="SANT" evidence="9">
    <location>
        <begin position="280"/>
        <end position="332"/>
    </location>
</feature>
<keyword evidence="7" id="KW-0472">Membrane</keyword>
<feature type="transmembrane region" description="Helical" evidence="7">
    <location>
        <begin position="641"/>
        <end position="661"/>
    </location>
</feature>
<evidence type="ECO:0000256" key="6">
    <source>
        <dbReference type="SAM" id="MobiDB-lite"/>
    </source>
</evidence>
<dbReference type="GO" id="GO:0032991">
    <property type="term" value="C:protein-containing complex"/>
    <property type="evidence" value="ECO:0007669"/>
    <property type="project" value="UniProtKB-ARBA"/>
</dbReference>
<keyword evidence="5" id="KW-0539">Nucleus</keyword>
<dbReference type="Gene3D" id="1.10.10.60">
    <property type="entry name" value="Homeodomain-like"/>
    <property type="match status" value="1"/>
</dbReference>
<dbReference type="InterPro" id="IPR017884">
    <property type="entry name" value="SANT_dom"/>
</dbReference>
<organism evidence="11">
    <name type="scientific">Culicoides sonorensis</name>
    <name type="common">Biting midge</name>
    <dbReference type="NCBI Taxonomy" id="179676"/>
    <lineage>
        <taxon>Eukaryota</taxon>
        <taxon>Metazoa</taxon>
        <taxon>Ecdysozoa</taxon>
        <taxon>Arthropoda</taxon>
        <taxon>Hexapoda</taxon>
        <taxon>Insecta</taxon>
        <taxon>Pterygota</taxon>
        <taxon>Neoptera</taxon>
        <taxon>Endopterygota</taxon>
        <taxon>Diptera</taxon>
        <taxon>Nematocera</taxon>
        <taxon>Chironomoidea</taxon>
        <taxon>Ceratopogonidae</taxon>
        <taxon>Ceratopogoninae</taxon>
        <taxon>Culicoides</taxon>
        <taxon>Monoculicoides</taxon>
    </lineage>
</organism>
<protein>
    <submittedName>
        <fullName evidence="11">CSON000060 protein</fullName>
    </submittedName>
</protein>
<dbReference type="EMBL" id="UFQS01001009">
    <property type="protein sequence ID" value="SSX08547.1"/>
    <property type="molecule type" value="Genomic_DNA"/>
</dbReference>
<feature type="transmembrane region" description="Helical" evidence="7">
    <location>
        <begin position="486"/>
        <end position="505"/>
    </location>
</feature>
<reference evidence="10" key="1">
    <citation type="submission" date="2018-04" db="EMBL/GenBank/DDBJ databases">
        <authorList>
            <person name="Go L.Y."/>
            <person name="Mitchell J.A."/>
        </authorList>
    </citation>
    <scope>NUCLEOTIDE SEQUENCE</scope>
    <source>
        <tissue evidence="10">Whole organism</tissue>
    </source>
</reference>
<dbReference type="GO" id="GO:0003714">
    <property type="term" value="F:transcription corepressor activity"/>
    <property type="evidence" value="ECO:0007669"/>
    <property type="project" value="TreeGrafter"/>
</dbReference>
<reference evidence="11" key="2">
    <citation type="submission" date="2018-07" db="EMBL/GenBank/DDBJ databases">
        <authorList>
            <person name="Quirk P.G."/>
            <person name="Krulwich T.A."/>
        </authorList>
    </citation>
    <scope>NUCLEOTIDE SEQUENCE</scope>
</reference>
<evidence type="ECO:0000256" key="3">
    <source>
        <dbReference type="ARBA" id="ARBA00023015"/>
    </source>
</evidence>
<feature type="transmembrane region" description="Helical" evidence="7">
    <location>
        <begin position="517"/>
        <end position="537"/>
    </location>
</feature>
<dbReference type="PANTHER" id="PTHR10865:SF28">
    <property type="entry name" value="ELM2 DOMAIN-CONTAINING PROTEIN"/>
    <property type="match status" value="1"/>
</dbReference>
<sequence length="691" mass="80181">MSSEEKEKEISSTSTEQIEDKSQDKEEEKMEVDENKSETKIEPDSNEEKRSEKDDEEEEEENKMNVMECSSKNEVKPNEIESESPAKECEENKETKDEMETDAKGNEVTEEAENTETDNEEEPDMKTMYPENYQNVASGSRRLRINFRPVSDENESDNEYKSDDNEIKKTIMVGSDYQAQIPEEFSKYDDALPYENKDKLVWDGCDKLSEDEILDYLKKVRVISHPTSGTSDSITQQLLAIPTGKHLRDDEQALFLLQQCGHDIEEALRRRKIAAAPPEEVMSAWSEEECRNFETGLRLYGKNFHQIQLSKVKTRSVGEIVQFYYLWKKSERHDVFASKARLDKKKYSLNPGQCIMDRFLEEQDGTGISNDANNDVQQNIPRNLSMPMCPFNMVKCVNKTFDLISITMTLEHKTSKIMNKISKRVHFNKSSNAIFNKLRDFYHSDYFFEASAPIFAVAQCFGAMPLYGILSKDVYKLRFEWKSLRVLYSITLICSQIMFLITILYSSIENGLTISKFTLYVVYTSVIYIMIMMLLIARKWPSTMRYWRKVELCLPPIQDGTHTNGMGSRIRIISPIVIFLSLSEHTLGLIATSIAVIKCPVDVNDPGKSFFIEHLPVFFDATYYTPWKAVLAKFANLVNTFMWFYVDLFIMIVALGLSTVFRQYCDFLLRFSGKRVTKRFWDEQRAAYRQI</sequence>
<evidence type="ECO:0000256" key="7">
    <source>
        <dbReference type="SAM" id="Phobius"/>
    </source>
</evidence>
<dbReference type="InterPro" id="IPR040138">
    <property type="entry name" value="MIER/MTA"/>
</dbReference>
<dbReference type="GO" id="GO:0008527">
    <property type="term" value="F:taste receptor activity"/>
    <property type="evidence" value="ECO:0007669"/>
    <property type="project" value="InterPro"/>
</dbReference>